<organism evidence="6 7">
    <name type="scientific">Crocosphaera subtropica (strain ATCC 51142 / BH68)</name>
    <name type="common">Cyanothece sp. (strain ATCC 51142)</name>
    <dbReference type="NCBI Taxonomy" id="43989"/>
    <lineage>
        <taxon>Bacteria</taxon>
        <taxon>Bacillati</taxon>
        <taxon>Cyanobacteriota</taxon>
        <taxon>Cyanophyceae</taxon>
        <taxon>Oscillatoriophycideae</taxon>
        <taxon>Chroococcales</taxon>
        <taxon>Aphanothecaceae</taxon>
        <taxon>Crocosphaera</taxon>
        <taxon>Crocosphaera subtropica</taxon>
    </lineage>
</organism>
<proteinExistence type="predicted"/>
<dbReference type="OrthoDB" id="5382360at2"/>
<sequence length="150" mass="16731">MIPNAPKIDAELPSVDRCKDQLREAKTPQERAIIRAGWELFGPRQTYDETIVITAMSGVDGMCRPLGYQAFVFVGEQFAGTLSPQPMNSRTDGDMARIFLTSPSSLFVEYKRYDNDDPLCCPSGMNRVLFTIEPNNAKPLLIPIEIMAEA</sequence>
<dbReference type="KEGG" id="cyt:cce_0120"/>
<keyword evidence="1" id="KW-1003">Cell membrane</keyword>
<evidence type="ECO:0000256" key="3">
    <source>
        <dbReference type="ARBA" id="ARBA00023136"/>
    </source>
</evidence>
<evidence type="ECO:0000256" key="2">
    <source>
        <dbReference type="ARBA" id="ARBA00022729"/>
    </source>
</evidence>
<evidence type="ECO:0000256" key="4">
    <source>
        <dbReference type="ARBA" id="ARBA00023139"/>
    </source>
</evidence>
<keyword evidence="4" id="KW-0564">Palmitate</keyword>
<evidence type="ECO:0000313" key="7">
    <source>
        <dbReference type="Proteomes" id="UP000001203"/>
    </source>
</evidence>
<dbReference type="Pfam" id="PF14041">
    <property type="entry name" value="Lipoprotein_21"/>
    <property type="match status" value="1"/>
</dbReference>
<evidence type="ECO:0000256" key="1">
    <source>
        <dbReference type="ARBA" id="ARBA00022475"/>
    </source>
</evidence>
<dbReference type="InterPro" id="IPR025971">
    <property type="entry name" value="LppP/LprE"/>
</dbReference>
<dbReference type="EMBL" id="CP000806">
    <property type="protein sequence ID" value="ACB49472.1"/>
    <property type="molecule type" value="Genomic_DNA"/>
</dbReference>
<gene>
    <name evidence="6" type="ordered locus">cce_0120</name>
</gene>
<protein>
    <recommendedName>
        <fullName evidence="8">LppP/LprE family lipoprotein</fullName>
    </recommendedName>
</protein>
<dbReference type="STRING" id="43989.cce_0120"/>
<dbReference type="eggNOG" id="COG3187">
    <property type="taxonomic scope" value="Bacteria"/>
</dbReference>
<evidence type="ECO:0000313" key="6">
    <source>
        <dbReference type="EMBL" id="ACB49472.1"/>
    </source>
</evidence>
<evidence type="ECO:0000256" key="5">
    <source>
        <dbReference type="ARBA" id="ARBA00023288"/>
    </source>
</evidence>
<accession>B1WZA6</accession>
<reference evidence="6 7" key="1">
    <citation type="journal article" date="2008" name="Proc. Natl. Acad. Sci. U.S.A.">
        <title>The genome of Cyanothece 51142, a unicellular diazotrophic cyanobacterium important in the marine nitrogen cycle.</title>
        <authorList>
            <person name="Welsh E.A."/>
            <person name="Liberton M."/>
            <person name="Stoeckel J."/>
            <person name="Loh T."/>
            <person name="Elvitigala T."/>
            <person name="Wang C."/>
            <person name="Wollam A."/>
            <person name="Fulton R.S."/>
            <person name="Clifton S.W."/>
            <person name="Jacobs J.M."/>
            <person name="Aurora R."/>
            <person name="Ghosh B.K."/>
            <person name="Sherman L.A."/>
            <person name="Smith R.D."/>
            <person name="Wilson R.K."/>
            <person name="Pakrasi H.B."/>
        </authorList>
    </citation>
    <scope>NUCLEOTIDE SEQUENCE [LARGE SCALE GENOMIC DNA]</scope>
    <source>
        <strain evidence="7">ATCC 51142 / BH68</strain>
    </source>
</reference>
<keyword evidence="2" id="KW-0732">Signal</keyword>
<dbReference type="HOGENOM" id="CLU_113640_0_0_3"/>
<name>B1WZA6_CROS5</name>
<evidence type="ECO:0008006" key="8">
    <source>
        <dbReference type="Google" id="ProtNLM"/>
    </source>
</evidence>
<keyword evidence="3" id="KW-0472">Membrane</keyword>
<dbReference type="Proteomes" id="UP000001203">
    <property type="component" value="Chromosome circular"/>
</dbReference>
<dbReference type="RefSeq" id="WP_009543085.1">
    <property type="nucleotide sequence ID" value="NC_010546.1"/>
</dbReference>
<keyword evidence="5" id="KW-0449">Lipoprotein</keyword>
<dbReference type="AlphaFoldDB" id="B1WZA6"/>
<keyword evidence="7" id="KW-1185">Reference proteome</keyword>